<organism evidence="1 2">
    <name type="scientific">Diversispora epigaea</name>
    <dbReference type="NCBI Taxonomy" id="1348612"/>
    <lineage>
        <taxon>Eukaryota</taxon>
        <taxon>Fungi</taxon>
        <taxon>Fungi incertae sedis</taxon>
        <taxon>Mucoromycota</taxon>
        <taxon>Glomeromycotina</taxon>
        <taxon>Glomeromycetes</taxon>
        <taxon>Diversisporales</taxon>
        <taxon>Diversisporaceae</taxon>
        <taxon>Diversispora</taxon>
    </lineage>
</organism>
<dbReference type="Proteomes" id="UP000266861">
    <property type="component" value="Unassembled WGS sequence"/>
</dbReference>
<keyword evidence="2" id="KW-1185">Reference proteome</keyword>
<gene>
    <name evidence="1" type="ORF">Glove_309g55</name>
</gene>
<evidence type="ECO:0000313" key="1">
    <source>
        <dbReference type="EMBL" id="RHZ66129.1"/>
    </source>
</evidence>
<proteinExistence type="predicted"/>
<name>A0A397HSE9_9GLOM</name>
<dbReference type="OrthoDB" id="2423333at2759"/>
<comment type="caution">
    <text evidence="1">The sequence shown here is derived from an EMBL/GenBank/DDBJ whole genome shotgun (WGS) entry which is preliminary data.</text>
</comment>
<dbReference type="AlphaFoldDB" id="A0A397HSE9"/>
<reference evidence="1 2" key="1">
    <citation type="submission" date="2018-08" db="EMBL/GenBank/DDBJ databases">
        <title>Genome and evolution of the arbuscular mycorrhizal fungus Diversispora epigaea (formerly Glomus versiforme) and its bacterial endosymbionts.</title>
        <authorList>
            <person name="Sun X."/>
            <person name="Fei Z."/>
            <person name="Harrison M."/>
        </authorList>
    </citation>
    <scope>NUCLEOTIDE SEQUENCE [LARGE SCALE GENOMIC DNA]</scope>
    <source>
        <strain evidence="1 2">IT104</strain>
    </source>
</reference>
<accession>A0A397HSE9</accession>
<sequence>MLSYTDCNVTDNKKTQKRAFNIKLFNNELPILEKLKDRFSTIYENDSCIRYNLEKEDQVHVLTCPKNLIDIHSCRNKLINMLVSKTTTVAYGDTCKNMSKTLETLKELHIPQDVSMQDADHLSFIDVMLGLILITVYNTVL</sequence>
<dbReference type="EMBL" id="PQFF01000283">
    <property type="protein sequence ID" value="RHZ66129.1"/>
    <property type="molecule type" value="Genomic_DNA"/>
</dbReference>
<evidence type="ECO:0000313" key="2">
    <source>
        <dbReference type="Proteomes" id="UP000266861"/>
    </source>
</evidence>
<protein>
    <submittedName>
        <fullName evidence="1">Uncharacterized protein</fullName>
    </submittedName>
</protein>